<dbReference type="Proteomes" id="UP000294847">
    <property type="component" value="Chromosome 2"/>
</dbReference>
<protein>
    <submittedName>
        <fullName evidence="1">Uncharacterized protein</fullName>
    </submittedName>
</protein>
<sequence>MAVLPMVTSGLDRFQPKMTDTSLTAKLYFLSSSFSTVLQMRNCWDGITWFPLRMIG</sequence>
<dbReference type="AlphaFoldDB" id="A0A4P7N1R9"/>
<dbReference type="EMBL" id="CP034205">
    <property type="protein sequence ID" value="QBZ56347.1"/>
    <property type="molecule type" value="Genomic_DNA"/>
</dbReference>
<gene>
    <name evidence="1" type="ORF">PoMZ_01253</name>
</gene>
<reference evidence="1 2" key="1">
    <citation type="journal article" date="2019" name="Mol. Biol. Evol.">
        <title>Blast fungal genomes show frequent chromosomal changes, gene gains and losses, and effector gene turnover.</title>
        <authorList>
            <person name="Gomez Luciano L.B."/>
            <person name="Jason Tsai I."/>
            <person name="Chuma I."/>
            <person name="Tosa Y."/>
            <person name="Chen Y.H."/>
            <person name="Li J.Y."/>
            <person name="Li M.Y."/>
            <person name="Jade Lu M.Y."/>
            <person name="Nakayashiki H."/>
            <person name="Li W.H."/>
        </authorList>
    </citation>
    <scope>NUCLEOTIDE SEQUENCE [LARGE SCALE GENOMIC DNA]</scope>
    <source>
        <strain evidence="1">MZ5-1-6</strain>
    </source>
</reference>
<organism evidence="1 2">
    <name type="scientific">Pyricularia oryzae</name>
    <name type="common">Rice blast fungus</name>
    <name type="synonym">Magnaporthe oryzae</name>
    <dbReference type="NCBI Taxonomy" id="318829"/>
    <lineage>
        <taxon>Eukaryota</taxon>
        <taxon>Fungi</taxon>
        <taxon>Dikarya</taxon>
        <taxon>Ascomycota</taxon>
        <taxon>Pezizomycotina</taxon>
        <taxon>Sordariomycetes</taxon>
        <taxon>Sordariomycetidae</taxon>
        <taxon>Magnaporthales</taxon>
        <taxon>Pyriculariaceae</taxon>
        <taxon>Pyricularia</taxon>
    </lineage>
</organism>
<name>A0A4P7N1R9_PYROR</name>
<evidence type="ECO:0000313" key="1">
    <source>
        <dbReference type="EMBL" id="QBZ56347.1"/>
    </source>
</evidence>
<evidence type="ECO:0000313" key="2">
    <source>
        <dbReference type="Proteomes" id="UP000294847"/>
    </source>
</evidence>
<accession>A0A4P7N1R9</accession>
<proteinExistence type="predicted"/>